<dbReference type="RefSeq" id="WP_338087437.1">
    <property type="nucleotide sequence ID" value="NZ_JACHBL010000001.1"/>
</dbReference>
<dbReference type="AlphaFoldDB" id="A0A7W9DBK0"/>
<evidence type="ECO:0000313" key="3">
    <source>
        <dbReference type="Proteomes" id="UP000523863"/>
    </source>
</evidence>
<feature type="region of interest" description="Disordered" evidence="1">
    <location>
        <begin position="1"/>
        <end position="46"/>
    </location>
</feature>
<name>A0A7W9DBK0_9MICC</name>
<protein>
    <submittedName>
        <fullName evidence="2">Tetratricopeptide (TPR) repeat protein</fullName>
    </submittedName>
</protein>
<comment type="caution">
    <text evidence="2">The sequence shown here is derived from an EMBL/GenBank/DDBJ whole genome shotgun (WGS) entry which is preliminary data.</text>
</comment>
<evidence type="ECO:0000313" key="2">
    <source>
        <dbReference type="EMBL" id="MBB5597967.1"/>
    </source>
</evidence>
<feature type="compositionally biased region" description="Acidic residues" evidence="1">
    <location>
        <begin position="295"/>
        <end position="345"/>
    </location>
</feature>
<feature type="region of interest" description="Disordered" evidence="1">
    <location>
        <begin position="262"/>
        <end position="345"/>
    </location>
</feature>
<keyword evidence="3" id="KW-1185">Reference proteome</keyword>
<dbReference type="Proteomes" id="UP000523863">
    <property type="component" value="Unassembled WGS sequence"/>
</dbReference>
<gene>
    <name evidence="2" type="ORF">BKA12_001047</name>
</gene>
<dbReference type="SUPFAM" id="SSF48452">
    <property type="entry name" value="TPR-like"/>
    <property type="match status" value="1"/>
</dbReference>
<dbReference type="Gene3D" id="1.25.40.10">
    <property type="entry name" value="Tetratricopeptide repeat domain"/>
    <property type="match status" value="1"/>
</dbReference>
<sequence>MVREDRPDFSKLEAGANGERPHNPADLRASNRPDRPKSPDIDADVTGKELDRFSRAELRYLDDKNAEWVSKHLVMAGRLIDEDAELAYQHALAASRRGGRVAVVREAVGLTAYNKGDYHEALRELRTFRRISGSNIHLAIMADCERGLGRPEKALETIHSDAAEDLDVPTRVELAIVASGAQQDLGNIEAAIAELEIPQLDINRAFSFSPRLFEAYSDVLEKAGRTEEAQKWRDQIKVAEVALGIDEDSAEPEILDLIEDDDEASEGENAQDIAGEPDDDAGASDRDEPSKYGDGPEDNGSSDDSEDEDDEFDILDDEEDESEESDEDDEEDAEENDEDPESTEK</sequence>
<feature type="compositionally biased region" description="Basic and acidic residues" evidence="1">
    <location>
        <begin position="19"/>
        <end position="46"/>
    </location>
</feature>
<dbReference type="InterPro" id="IPR011990">
    <property type="entry name" value="TPR-like_helical_dom_sf"/>
</dbReference>
<dbReference type="EMBL" id="JACHBL010000001">
    <property type="protein sequence ID" value="MBB5597967.1"/>
    <property type="molecule type" value="Genomic_DNA"/>
</dbReference>
<proteinExistence type="predicted"/>
<evidence type="ECO:0000256" key="1">
    <source>
        <dbReference type="SAM" id="MobiDB-lite"/>
    </source>
</evidence>
<organism evidence="2 3">
    <name type="scientific">Neomicrococcus lactis</name>
    <dbReference type="NCBI Taxonomy" id="732241"/>
    <lineage>
        <taxon>Bacteria</taxon>
        <taxon>Bacillati</taxon>
        <taxon>Actinomycetota</taxon>
        <taxon>Actinomycetes</taxon>
        <taxon>Micrococcales</taxon>
        <taxon>Micrococcaceae</taxon>
        <taxon>Neomicrococcus</taxon>
    </lineage>
</organism>
<reference evidence="2 3" key="1">
    <citation type="submission" date="2020-08" db="EMBL/GenBank/DDBJ databases">
        <title>Sequencing the genomes of 1000 actinobacteria strains.</title>
        <authorList>
            <person name="Klenk H.-P."/>
        </authorList>
    </citation>
    <scope>NUCLEOTIDE SEQUENCE [LARGE SCALE GENOMIC DNA]</scope>
    <source>
        <strain evidence="2 3">DSM 23694</strain>
    </source>
</reference>
<accession>A0A7W9DBK0</accession>
<feature type="compositionally biased region" description="Basic and acidic residues" evidence="1">
    <location>
        <begin position="1"/>
        <end position="11"/>
    </location>
</feature>